<reference evidence="2" key="2">
    <citation type="submission" date="2023-09" db="EMBL/GenBank/DDBJ databases">
        <authorList>
            <person name="Kim T.W."/>
        </authorList>
    </citation>
    <scope>NUCLEOTIDE SEQUENCE</scope>
    <source>
        <strain evidence="2">KCKM 0438</strain>
    </source>
</reference>
<sequence length="81" mass="8736">MNDQVNPPENQIKAPLAPPTPSFSTTQKAIANRSIASEVNQKAHILKLRIAGAAGTASAYVILRALKMMLQHFGKLSNLIK</sequence>
<accession>A0AAX4AL71</accession>
<dbReference type="RefSeq" id="WP_082231641.1">
    <property type="nucleotide sequence ID" value="NZ_CP070856.1"/>
</dbReference>
<proteinExistence type="predicted"/>
<evidence type="ECO:0000256" key="1">
    <source>
        <dbReference type="SAM" id="MobiDB-lite"/>
    </source>
</evidence>
<gene>
    <name evidence="2" type="ORF">RF668_06490</name>
</gene>
<reference evidence="2" key="1">
    <citation type="journal article" date="2022" name="Microbiol. Spectr.">
        <title>Optimizing Conditions in the Acid Tolerance Test for Potential Probiotics Using Response Surface Methodology.</title>
        <authorList>
            <person name="Ko H.I."/>
            <person name="Jeong C.H."/>
            <person name="Hong S.W."/>
            <person name="Eun J.B."/>
            <person name="Kim T.W."/>
        </authorList>
    </citation>
    <scope>NUCLEOTIDE SEQUENCE</scope>
    <source>
        <strain evidence="2">KCKM 0438</strain>
    </source>
</reference>
<organism evidence="2 3">
    <name type="scientific">Lactococcus lactis subsp. cremoris</name>
    <name type="common">Streptococcus cremoris</name>
    <dbReference type="NCBI Taxonomy" id="1359"/>
    <lineage>
        <taxon>Bacteria</taxon>
        <taxon>Bacillati</taxon>
        <taxon>Bacillota</taxon>
        <taxon>Bacilli</taxon>
        <taxon>Lactobacillales</taxon>
        <taxon>Streptococcaceae</taxon>
        <taxon>Lactococcus</taxon>
    </lineage>
</organism>
<evidence type="ECO:0000313" key="3">
    <source>
        <dbReference type="Proteomes" id="UP001254658"/>
    </source>
</evidence>
<dbReference type="AlphaFoldDB" id="A0AAX4AL71"/>
<protein>
    <submittedName>
        <fullName evidence="2">Uncharacterized protein</fullName>
    </submittedName>
</protein>
<dbReference type="EMBL" id="CP133787">
    <property type="protein sequence ID" value="WMX71898.1"/>
    <property type="molecule type" value="Genomic_DNA"/>
</dbReference>
<evidence type="ECO:0000313" key="2">
    <source>
        <dbReference type="EMBL" id="WMX71898.1"/>
    </source>
</evidence>
<name>A0AAX4AL71_LACLC</name>
<feature type="region of interest" description="Disordered" evidence="1">
    <location>
        <begin position="1"/>
        <end position="25"/>
    </location>
</feature>
<dbReference type="Proteomes" id="UP001254658">
    <property type="component" value="Chromosome"/>
</dbReference>